<feature type="domain" description="TGS" evidence="1">
    <location>
        <begin position="1"/>
        <end position="63"/>
    </location>
</feature>
<dbReference type="SUPFAM" id="SSF52540">
    <property type="entry name" value="P-loop containing nucleoside triphosphate hydrolases"/>
    <property type="match status" value="1"/>
</dbReference>
<dbReference type="AlphaFoldDB" id="A0A1M6AKV5"/>
<keyword evidence="2" id="KW-0418">Kinase</keyword>
<dbReference type="CDD" id="cd01667">
    <property type="entry name" value="TGS_ThrRS"/>
    <property type="match status" value="1"/>
</dbReference>
<dbReference type="GO" id="GO:0016301">
    <property type="term" value="F:kinase activity"/>
    <property type="evidence" value="ECO:0007669"/>
    <property type="project" value="UniProtKB-KW"/>
</dbReference>
<organism evidence="2 3">
    <name type="scientific">Parasporobacterium paucivorans DSM 15970</name>
    <dbReference type="NCBI Taxonomy" id="1122934"/>
    <lineage>
        <taxon>Bacteria</taxon>
        <taxon>Bacillati</taxon>
        <taxon>Bacillota</taxon>
        <taxon>Clostridia</taxon>
        <taxon>Lachnospirales</taxon>
        <taxon>Lachnospiraceae</taxon>
        <taxon>Parasporobacterium</taxon>
    </lineage>
</organism>
<dbReference type="EMBL" id="FQYT01000002">
    <property type="protein sequence ID" value="SHI37085.1"/>
    <property type="molecule type" value="Genomic_DNA"/>
</dbReference>
<dbReference type="SUPFAM" id="SSF55186">
    <property type="entry name" value="ThrRS/AlaRS common domain"/>
    <property type="match status" value="1"/>
</dbReference>
<dbReference type="InterPro" id="IPR004095">
    <property type="entry name" value="TGS"/>
</dbReference>
<sequence>MNKMIKVKIENEQKEYPANTLLKEVASEYQNTQKYDIVLALVDGQLVELHKKIREGSEIKFVTVGHPHGMFTYRMSVPLLMLKAFADVAGREFANKISMEFSVSYGEYCKYSGTEKVDEKLLSRVHNRMRELVQGNIRIVKHSVSTDEAIRMFKSQGMKDKEKMLKFRRVSKVNLYELDGYYDYYFSYLVPSTGYLKYFDLFPYEDGFILNMPMVDNPTELPEFRPRPKLVSVLMETERWGEMMEVDTVGALNERITKGDFNEIALVQEALQEKRIGDIATRISGMSNKRIVLIAGPSSSGKTTFSRRLSVQLKSIGLKPHLISVDDYFLNREMTPKDEFGEYNYEVLEALDLEQFNHDMNALQEGECVQIPSYNFILGKREYKGKYLQLKKDDILVVEGIHCLNDQLTHSIKKEDKFKIFINALTQLNIDEHNRISTSDGRLIRRMVRDSLTRGTDALGTIARWKSVRHGEENFIFPYQEDADVMFNSALVYELSILKQYAEPLLFNVPKESGEYVEAKRLLKFLDFFLGVSSEAVPQNSLLREFIGGSCF</sequence>
<dbReference type="InterPro" id="IPR006083">
    <property type="entry name" value="PRK/URK"/>
</dbReference>
<accession>A0A1M6AKV5</accession>
<evidence type="ECO:0000313" key="2">
    <source>
        <dbReference type="EMBL" id="SHI37085.1"/>
    </source>
</evidence>
<dbReference type="GO" id="GO:0005524">
    <property type="term" value="F:ATP binding"/>
    <property type="evidence" value="ECO:0007669"/>
    <property type="project" value="InterPro"/>
</dbReference>
<evidence type="ECO:0000259" key="1">
    <source>
        <dbReference type="PROSITE" id="PS51880"/>
    </source>
</evidence>
<dbReference type="InterPro" id="IPR018163">
    <property type="entry name" value="Thr/Ala-tRNA-synth_IIc_edit"/>
</dbReference>
<dbReference type="PROSITE" id="PS51880">
    <property type="entry name" value="TGS"/>
    <property type="match status" value="1"/>
</dbReference>
<dbReference type="STRING" id="1122934.SAMN02745691_00196"/>
<reference evidence="2 3" key="1">
    <citation type="submission" date="2016-11" db="EMBL/GenBank/DDBJ databases">
        <authorList>
            <person name="Jaros S."/>
            <person name="Januszkiewicz K."/>
            <person name="Wedrychowicz H."/>
        </authorList>
    </citation>
    <scope>NUCLEOTIDE SEQUENCE [LARGE SCALE GENOMIC DNA]</scope>
    <source>
        <strain evidence="2 3">DSM 15970</strain>
    </source>
</reference>
<proteinExistence type="predicted"/>
<evidence type="ECO:0000313" key="3">
    <source>
        <dbReference type="Proteomes" id="UP000184342"/>
    </source>
</evidence>
<dbReference type="Proteomes" id="UP000184342">
    <property type="component" value="Unassembled WGS sequence"/>
</dbReference>
<protein>
    <submittedName>
        <fullName evidence="2">Uridine kinase</fullName>
    </submittedName>
</protein>
<dbReference type="CDD" id="cd02028">
    <property type="entry name" value="UMPK_like"/>
    <property type="match status" value="1"/>
</dbReference>
<dbReference type="Gene3D" id="3.10.20.30">
    <property type="match status" value="1"/>
</dbReference>
<dbReference type="Gene3D" id="3.40.50.300">
    <property type="entry name" value="P-loop containing nucleotide triphosphate hydrolases"/>
    <property type="match status" value="1"/>
</dbReference>
<dbReference type="Gene3D" id="3.30.980.10">
    <property type="entry name" value="Threonyl-trna Synthetase, Chain A, domain 2"/>
    <property type="match status" value="1"/>
</dbReference>
<dbReference type="InterPro" id="IPR027417">
    <property type="entry name" value="P-loop_NTPase"/>
</dbReference>
<dbReference type="PANTHER" id="PTHR10285">
    <property type="entry name" value="URIDINE KINASE"/>
    <property type="match status" value="1"/>
</dbReference>
<gene>
    <name evidence="2" type="ORF">SAMN02745691_00196</name>
</gene>
<keyword evidence="3" id="KW-1185">Reference proteome</keyword>
<keyword evidence="2" id="KW-0808">Transferase</keyword>
<dbReference type="Pfam" id="PF00485">
    <property type="entry name" value="PRK"/>
    <property type="match status" value="1"/>
</dbReference>
<dbReference type="InterPro" id="IPR012675">
    <property type="entry name" value="Beta-grasp_dom_sf"/>
</dbReference>
<name>A0A1M6AKV5_9FIRM</name>